<organism evidence="2 3">
    <name type="scientific">Myroides pelagicus</name>
    <dbReference type="NCBI Taxonomy" id="270914"/>
    <lineage>
        <taxon>Bacteria</taxon>
        <taxon>Pseudomonadati</taxon>
        <taxon>Bacteroidota</taxon>
        <taxon>Flavobacteriia</taxon>
        <taxon>Flavobacteriales</taxon>
        <taxon>Flavobacteriaceae</taxon>
        <taxon>Myroides</taxon>
    </lineage>
</organism>
<evidence type="ECO:0000313" key="3">
    <source>
        <dbReference type="Proteomes" id="UP000488936"/>
    </source>
</evidence>
<accession>A0A7K1GQ18</accession>
<sequence>MGDVFRNIGYIVFIIIAALCMLGILGGFFEQSRTNDRAAMNVISYVAVPILFVVALIVTTLLLILINFLDGQVVFYDIDRFLKVYGYSSIVVGGLFILSLFKL</sequence>
<proteinExistence type="predicted"/>
<keyword evidence="1" id="KW-0812">Transmembrane</keyword>
<keyword evidence="3" id="KW-1185">Reference proteome</keyword>
<evidence type="ECO:0000313" key="2">
    <source>
        <dbReference type="EMBL" id="MTH30868.1"/>
    </source>
</evidence>
<reference evidence="2 3" key="1">
    <citation type="journal article" date="2006" name="Int. J. Syst. Evol. Microbiol.">
        <title>Myroides pelagicus sp. nov., isolated from seawater in Thailand.</title>
        <authorList>
            <person name="Yoon J."/>
            <person name="Maneerat S."/>
            <person name="Kawai F."/>
            <person name="Yokota A."/>
        </authorList>
    </citation>
    <scope>NUCLEOTIDE SEQUENCE [LARGE SCALE GENOMIC DNA]</scope>
    <source>
        <strain evidence="2 3">SM1T</strain>
    </source>
</reference>
<feature type="transmembrane region" description="Helical" evidence="1">
    <location>
        <begin position="7"/>
        <end position="30"/>
    </location>
</feature>
<dbReference type="RefSeq" id="WP_155036840.1">
    <property type="nucleotide sequence ID" value="NZ_JBHTIG010000048.1"/>
</dbReference>
<gene>
    <name evidence="2" type="ORF">GJV77_13355</name>
</gene>
<feature type="transmembrane region" description="Helical" evidence="1">
    <location>
        <begin position="81"/>
        <end position="101"/>
    </location>
</feature>
<evidence type="ECO:0000256" key="1">
    <source>
        <dbReference type="SAM" id="Phobius"/>
    </source>
</evidence>
<keyword evidence="1" id="KW-0472">Membrane</keyword>
<comment type="caution">
    <text evidence="2">The sequence shown here is derived from an EMBL/GenBank/DDBJ whole genome shotgun (WGS) entry which is preliminary data.</text>
</comment>
<keyword evidence="1" id="KW-1133">Transmembrane helix</keyword>
<protein>
    <submittedName>
        <fullName evidence="2">Uncharacterized protein</fullName>
    </submittedName>
</protein>
<feature type="transmembrane region" description="Helical" evidence="1">
    <location>
        <begin position="42"/>
        <end position="69"/>
    </location>
</feature>
<dbReference type="Proteomes" id="UP000488936">
    <property type="component" value="Unassembled WGS sequence"/>
</dbReference>
<name>A0A7K1GQ18_9FLAO</name>
<dbReference type="AlphaFoldDB" id="A0A7K1GQ18"/>
<dbReference type="EMBL" id="WMJY01000045">
    <property type="protein sequence ID" value="MTH30868.1"/>
    <property type="molecule type" value="Genomic_DNA"/>
</dbReference>